<name>A0A1I5B035_9PROT</name>
<dbReference type="AlphaFoldDB" id="A0A1I5B035"/>
<proteinExistence type="predicted"/>
<dbReference type="Proteomes" id="UP000183107">
    <property type="component" value="Unassembled WGS sequence"/>
</dbReference>
<evidence type="ECO:0000313" key="2">
    <source>
        <dbReference type="EMBL" id="SFN68086.1"/>
    </source>
</evidence>
<keyword evidence="2" id="KW-0808">Transferase</keyword>
<dbReference type="SMART" id="SM00220">
    <property type="entry name" value="S_TKc"/>
    <property type="match status" value="1"/>
</dbReference>
<dbReference type="PANTHER" id="PTHR44167:SF24">
    <property type="entry name" value="SERINE_THREONINE-PROTEIN KINASE CHK2"/>
    <property type="match status" value="1"/>
</dbReference>
<dbReference type="Gene3D" id="1.10.510.10">
    <property type="entry name" value="Transferase(Phosphotransferase) domain 1"/>
    <property type="match status" value="1"/>
</dbReference>
<accession>A0A1I5B035</accession>
<dbReference type="GO" id="GO:0005524">
    <property type="term" value="F:ATP binding"/>
    <property type="evidence" value="ECO:0007669"/>
    <property type="project" value="InterPro"/>
</dbReference>
<dbReference type="PANTHER" id="PTHR44167">
    <property type="entry name" value="OVARIAN-SPECIFIC SERINE/THREONINE-PROTEIN KINASE LOK-RELATED"/>
    <property type="match status" value="1"/>
</dbReference>
<reference evidence="3" key="1">
    <citation type="submission" date="2016-10" db="EMBL/GenBank/DDBJ databases">
        <authorList>
            <person name="Varghese N."/>
        </authorList>
    </citation>
    <scope>NUCLEOTIDE SEQUENCE [LARGE SCALE GENOMIC DNA]</scope>
    <source>
        <strain evidence="3">Nsp8</strain>
    </source>
</reference>
<dbReference type="SUPFAM" id="SSF56112">
    <property type="entry name" value="Protein kinase-like (PK-like)"/>
    <property type="match status" value="1"/>
</dbReference>
<keyword evidence="2" id="KW-0418">Kinase</keyword>
<sequence>MKFPPRYVVKQDPISGGFGTTFICDDQHLMRDVVIKMITEKTEMPRLIDEITALQKIKSRHVVQIYDMIIINDNNDFALVEEFLPNDDLMQFYSSGFQVLDYYYVLYQVACGVRDIHSCGIVHRDLKPNNIKRDQDGAIKIFDFGLAKIGPLPKTTAVLTGTPGFMAPELFSTTPIIDKPVDAYAFGATAFFLATGALPPTANGLAPPHPLPVGATISNHVAVASTVAQLIDACLDLAPPVRPDLDTIAKALKRELLVNRHRALVADGTNILILDRNNPRIKAARGTFDSIEIIYDGYDFKFSQIYGDIFINNRPAAVGDILDGSYVIVLGASGSRRFVTFDVSHPEVLV</sequence>
<dbReference type="OrthoDB" id="9791419at2"/>
<dbReference type="InterPro" id="IPR000719">
    <property type="entry name" value="Prot_kinase_dom"/>
</dbReference>
<evidence type="ECO:0000313" key="3">
    <source>
        <dbReference type="Proteomes" id="UP000183107"/>
    </source>
</evidence>
<dbReference type="InterPro" id="IPR011009">
    <property type="entry name" value="Kinase-like_dom_sf"/>
</dbReference>
<dbReference type="CDD" id="cd14014">
    <property type="entry name" value="STKc_PknB_like"/>
    <property type="match status" value="1"/>
</dbReference>
<dbReference type="EMBL" id="FOVJ01000002">
    <property type="protein sequence ID" value="SFN68086.1"/>
    <property type="molecule type" value="Genomic_DNA"/>
</dbReference>
<dbReference type="PROSITE" id="PS50011">
    <property type="entry name" value="PROTEIN_KINASE_DOM"/>
    <property type="match status" value="1"/>
</dbReference>
<gene>
    <name evidence="2" type="ORF">SAMN05216386_1608</name>
</gene>
<organism evidence="2 3">
    <name type="scientific">Nitrosospira briensis</name>
    <dbReference type="NCBI Taxonomy" id="35799"/>
    <lineage>
        <taxon>Bacteria</taxon>
        <taxon>Pseudomonadati</taxon>
        <taxon>Pseudomonadota</taxon>
        <taxon>Betaproteobacteria</taxon>
        <taxon>Nitrosomonadales</taxon>
        <taxon>Nitrosomonadaceae</taxon>
        <taxon>Nitrosospira</taxon>
    </lineage>
</organism>
<dbReference type="RefSeq" id="WP_074796374.1">
    <property type="nucleotide sequence ID" value="NZ_FOVJ01000002.1"/>
</dbReference>
<dbReference type="Pfam" id="PF00069">
    <property type="entry name" value="Pkinase"/>
    <property type="match status" value="1"/>
</dbReference>
<feature type="domain" description="Protein kinase" evidence="1">
    <location>
        <begin position="7"/>
        <end position="257"/>
    </location>
</feature>
<evidence type="ECO:0000259" key="1">
    <source>
        <dbReference type="PROSITE" id="PS50011"/>
    </source>
</evidence>
<keyword evidence="2" id="KW-0723">Serine/threonine-protein kinase</keyword>
<protein>
    <submittedName>
        <fullName evidence="2">Serine/threonine protein kinase</fullName>
    </submittedName>
</protein>
<keyword evidence="3" id="KW-1185">Reference proteome</keyword>
<dbReference type="GO" id="GO:0004674">
    <property type="term" value="F:protein serine/threonine kinase activity"/>
    <property type="evidence" value="ECO:0007669"/>
    <property type="project" value="UniProtKB-KW"/>
</dbReference>